<sequence>MRRQFKNNQETTECGLPSSIEKNGGQQQSCLDTLLQDIDTGSDRALAASVSLSSSKLMLSNTHLALQTPQKNTW</sequence>
<evidence type="ECO:0000256" key="1">
    <source>
        <dbReference type="SAM" id="MobiDB-lite"/>
    </source>
</evidence>
<feature type="region of interest" description="Disordered" evidence="1">
    <location>
        <begin position="1"/>
        <end position="25"/>
    </location>
</feature>
<feature type="compositionally biased region" description="Polar residues" evidence="1">
    <location>
        <begin position="1"/>
        <end position="12"/>
    </location>
</feature>
<accession>A0AAV3YSB9</accession>
<evidence type="ECO:0000313" key="3">
    <source>
        <dbReference type="Proteomes" id="UP000735302"/>
    </source>
</evidence>
<dbReference type="AlphaFoldDB" id="A0AAV3YSB9"/>
<gene>
    <name evidence="2" type="ORF">PoB_001217000</name>
</gene>
<dbReference type="Proteomes" id="UP000735302">
    <property type="component" value="Unassembled WGS sequence"/>
</dbReference>
<reference evidence="2 3" key="1">
    <citation type="journal article" date="2021" name="Elife">
        <title>Chloroplast acquisition without the gene transfer in kleptoplastic sea slugs, Plakobranchus ocellatus.</title>
        <authorList>
            <person name="Maeda T."/>
            <person name="Takahashi S."/>
            <person name="Yoshida T."/>
            <person name="Shimamura S."/>
            <person name="Takaki Y."/>
            <person name="Nagai Y."/>
            <person name="Toyoda A."/>
            <person name="Suzuki Y."/>
            <person name="Arimoto A."/>
            <person name="Ishii H."/>
            <person name="Satoh N."/>
            <person name="Nishiyama T."/>
            <person name="Hasebe M."/>
            <person name="Maruyama T."/>
            <person name="Minagawa J."/>
            <person name="Obokata J."/>
            <person name="Shigenobu S."/>
        </authorList>
    </citation>
    <scope>NUCLEOTIDE SEQUENCE [LARGE SCALE GENOMIC DNA]</scope>
</reference>
<protein>
    <submittedName>
        <fullName evidence="2">Uncharacterized protein</fullName>
    </submittedName>
</protein>
<proteinExistence type="predicted"/>
<keyword evidence="3" id="KW-1185">Reference proteome</keyword>
<dbReference type="EMBL" id="BLXT01001440">
    <property type="protein sequence ID" value="GFN85664.1"/>
    <property type="molecule type" value="Genomic_DNA"/>
</dbReference>
<organism evidence="2 3">
    <name type="scientific">Plakobranchus ocellatus</name>
    <dbReference type="NCBI Taxonomy" id="259542"/>
    <lineage>
        <taxon>Eukaryota</taxon>
        <taxon>Metazoa</taxon>
        <taxon>Spiralia</taxon>
        <taxon>Lophotrochozoa</taxon>
        <taxon>Mollusca</taxon>
        <taxon>Gastropoda</taxon>
        <taxon>Heterobranchia</taxon>
        <taxon>Euthyneura</taxon>
        <taxon>Panpulmonata</taxon>
        <taxon>Sacoglossa</taxon>
        <taxon>Placobranchoidea</taxon>
        <taxon>Plakobranchidae</taxon>
        <taxon>Plakobranchus</taxon>
    </lineage>
</organism>
<comment type="caution">
    <text evidence="2">The sequence shown here is derived from an EMBL/GenBank/DDBJ whole genome shotgun (WGS) entry which is preliminary data.</text>
</comment>
<evidence type="ECO:0000313" key="2">
    <source>
        <dbReference type="EMBL" id="GFN85664.1"/>
    </source>
</evidence>
<name>A0AAV3YSB9_9GAST</name>